<evidence type="ECO:0000256" key="4">
    <source>
        <dbReference type="ARBA" id="ARBA00023125"/>
    </source>
</evidence>
<evidence type="ECO:0000256" key="5">
    <source>
        <dbReference type="ARBA" id="ARBA00023163"/>
    </source>
</evidence>
<name>A0A9Q0NBM1_9DIPT</name>
<feature type="domain" description="C2H2-type" evidence="8">
    <location>
        <begin position="129"/>
        <end position="158"/>
    </location>
</feature>
<dbReference type="SUPFAM" id="SSF57667">
    <property type="entry name" value="beta-beta-alpha zinc fingers"/>
    <property type="match status" value="1"/>
</dbReference>
<keyword evidence="4" id="KW-0238">DNA-binding</keyword>
<dbReference type="InterPro" id="IPR013087">
    <property type="entry name" value="Znf_C2H2_type"/>
</dbReference>
<sequence length="244" mass="28543">MVSDRYQKRRNNSPELRNRKHFICYNCRKPGHMARNCTEPKRINRFVGEYNPQEDLDEDDLRFRVGSNSIKHIDMVNEEVADPLFLGIKNEFGIYPLPAKEIQLQTQMRQKSTCPNQIYFNFKNSEKPYICTWEGCVWRFARSDELTRHFRKHTAFQQLRKIIPTLPSDKLSKIQTLKLASSYIDFLYHILTTNDVSMLANVSDRSPSAQRNVALFGNNAITAETLGLHFNVWRMKGQYTTGAE</sequence>
<dbReference type="Gene3D" id="3.30.160.60">
    <property type="entry name" value="Classic Zinc Finger"/>
    <property type="match status" value="1"/>
</dbReference>
<dbReference type="OrthoDB" id="7261426at2759"/>
<dbReference type="PROSITE" id="PS50158">
    <property type="entry name" value="ZF_CCHC"/>
    <property type="match status" value="1"/>
</dbReference>
<dbReference type="SUPFAM" id="SSF47459">
    <property type="entry name" value="HLH, helix-loop-helix DNA-binding domain"/>
    <property type="match status" value="1"/>
</dbReference>
<evidence type="ECO:0000256" key="1">
    <source>
        <dbReference type="ARBA" id="ARBA00022473"/>
    </source>
</evidence>
<dbReference type="GO" id="GO:0000977">
    <property type="term" value="F:RNA polymerase II transcription regulatory region sequence-specific DNA binding"/>
    <property type="evidence" value="ECO:0007669"/>
    <property type="project" value="TreeGrafter"/>
</dbReference>
<organism evidence="11 12">
    <name type="scientific">Pseudolycoriella hygida</name>
    <dbReference type="NCBI Taxonomy" id="35572"/>
    <lineage>
        <taxon>Eukaryota</taxon>
        <taxon>Metazoa</taxon>
        <taxon>Ecdysozoa</taxon>
        <taxon>Arthropoda</taxon>
        <taxon>Hexapoda</taxon>
        <taxon>Insecta</taxon>
        <taxon>Pterygota</taxon>
        <taxon>Neoptera</taxon>
        <taxon>Endopterygota</taxon>
        <taxon>Diptera</taxon>
        <taxon>Nematocera</taxon>
        <taxon>Sciaroidea</taxon>
        <taxon>Sciaridae</taxon>
        <taxon>Pseudolycoriella</taxon>
    </lineage>
</organism>
<dbReference type="InterPro" id="IPR036875">
    <property type="entry name" value="Znf_CCHC_sf"/>
</dbReference>
<accession>A0A9Q0NBM1</accession>
<protein>
    <submittedName>
        <fullName evidence="11">Twist-related protein 1</fullName>
    </submittedName>
</protein>
<feature type="domain" description="BHLH" evidence="10">
    <location>
        <begin position="136"/>
        <end position="187"/>
    </location>
</feature>
<dbReference type="SUPFAM" id="SSF57756">
    <property type="entry name" value="Retrovirus zinc finger-like domains"/>
    <property type="match status" value="1"/>
</dbReference>
<dbReference type="FunFam" id="3.30.160.60:FF:000007">
    <property type="entry name" value="Basic krueppel-like factor 3"/>
    <property type="match status" value="1"/>
</dbReference>
<feature type="non-terminal residue" evidence="11">
    <location>
        <position position="1"/>
    </location>
</feature>
<dbReference type="Pfam" id="PF00010">
    <property type="entry name" value="HLH"/>
    <property type="match status" value="1"/>
</dbReference>
<evidence type="ECO:0000259" key="10">
    <source>
        <dbReference type="PROSITE" id="PS50888"/>
    </source>
</evidence>
<dbReference type="GO" id="GO:0046983">
    <property type="term" value="F:protein dimerization activity"/>
    <property type="evidence" value="ECO:0007669"/>
    <property type="project" value="InterPro"/>
</dbReference>
<dbReference type="PROSITE" id="PS00028">
    <property type="entry name" value="ZINC_FINGER_C2H2_1"/>
    <property type="match status" value="1"/>
</dbReference>
<dbReference type="InterPro" id="IPR036236">
    <property type="entry name" value="Znf_C2H2_sf"/>
</dbReference>
<dbReference type="Proteomes" id="UP001151699">
    <property type="component" value="Chromosome A"/>
</dbReference>
<dbReference type="PANTHER" id="PTHR23349:SF50">
    <property type="entry name" value="PROTEIN TWIST"/>
    <property type="match status" value="1"/>
</dbReference>
<evidence type="ECO:0000259" key="8">
    <source>
        <dbReference type="PROSITE" id="PS50157"/>
    </source>
</evidence>
<dbReference type="PANTHER" id="PTHR23349">
    <property type="entry name" value="BASIC HELIX-LOOP-HELIX TRANSCRIPTION FACTOR, TWIST"/>
    <property type="match status" value="1"/>
</dbReference>
<comment type="caution">
    <text evidence="11">The sequence shown here is derived from an EMBL/GenBank/DDBJ whole genome shotgun (WGS) entry which is preliminary data.</text>
</comment>
<keyword evidence="3" id="KW-0805">Transcription regulation</keyword>
<dbReference type="PROSITE" id="PS50157">
    <property type="entry name" value="ZINC_FINGER_C2H2_2"/>
    <property type="match status" value="1"/>
</dbReference>
<evidence type="ECO:0000313" key="11">
    <source>
        <dbReference type="EMBL" id="KAJ6647297.1"/>
    </source>
</evidence>
<keyword evidence="5" id="KW-0804">Transcription</keyword>
<evidence type="ECO:0000256" key="2">
    <source>
        <dbReference type="ARBA" id="ARBA00022782"/>
    </source>
</evidence>
<evidence type="ECO:0000256" key="7">
    <source>
        <dbReference type="PROSITE-ProRule" id="PRU00042"/>
    </source>
</evidence>
<keyword evidence="7" id="KW-0479">Metal-binding</keyword>
<dbReference type="SMART" id="SM00355">
    <property type="entry name" value="ZnF_C2H2"/>
    <property type="match status" value="1"/>
</dbReference>
<dbReference type="InterPro" id="IPR001878">
    <property type="entry name" value="Znf_CCHC"/>
</dbReference>
<evidence type="ECO:0000256" key="3">
    <source>
        <dbReference type="ARBA" id="ARBA00023015"/>
    </source>
</evidence>
<evidence type="ECO:0000259" key="9">
    <source>
        <dbReference type="PROSITE" id="PS50158"/>
    </source>
</evidence>
<evidence type="ECO:0000256" key="6">
    <source>
        <dbReference type="ARBA" id="ARBA00023242"/>
    </source>
</evidence>
<keyword evidence="7" id="KW-0862">Zinc</keyword>
<dbReference type="AlphaFoldDB" id="A0A9Q0NBM1"/>
<dbReference type="GO" id="GO:0008270">
    <property type="term" value="F:zinc ion binding"/>
    <property type="evidence" value="ECO:0007669"/>
    <property type="project" value="UniProtKB-KW"/>
</dbReference>
<keyword evidence="12" id="KW-1185">Reference proteome</keyword>
<dbReference type="GO" id="GO:0030154">
    <property type="term" value="P:cell differentiation"/>
    <property type="evidence" value="ECO:0007669"/>
    <property type="project" value="UniProtKB-KW"/>
</dbReference>
<dbReference type="InterPro" id="IPR011598">
    <property type="entry name" value="bHLH_dom"/>
</dbReference>
<evidence type="ECO:0000313" key="12">
    <source>
        <dbReference type="Proteomes" id="UP001151699"/>
    </source>
</evidence>
<dbReference type="GO" id="GO:0000981">
    <property type="term" value="F:DNA-binding transcription factor activity, RNA polymerase II-specific"/>
    <property type="evidence" value="ECO:0007669"/>
    <property type="project" value="TreeGrafter"/>
</dbReference>
<gene>
    <name evidence="11" type="primary">TWIST1</name>
    <name evidence="11" type="ORF">Bhyg_02519</name>
</gene>
<proteinExistence type="predicted"/>
<keyword evidence="6" id="KW-0539">Nucleus</keyword>
<reference evidence="11" key="1">
    <citation type="submission" date="2022-07" db="EMBL/GenBank/DDBJ databases">
        <authorList>
            <person name="Trinca V."/>
            <person name="Uliana J.V.C."/>
            <person name="Torres T.T."/>
            <person name="Ward R.J."/>
            <person name="Monesi N."/>
        </authorList>
    </citation>
    <scope>NUCLEOTIDE SEQUENCE</scope>
    <source>
        <strain evidence="11">HSMRA1968</strain>
        <tissue evidence="11">Whole embryos</tissue>
    </source>
</reference>
<keyword evidence="1" id="KW-0217">Developmental protein</keyword>
<keyword evidence="2" id="KW-0221">Differentiation</keyword>
<dbReference type="InterPro" id="IPR036638">
    <property type="entry name" value="HLH_DNA-bd_sf"/>
</dbReference>
<dbReference type="Pfam" id="PF00098">
    <property type="entry name" value="zf-CCHC"/>
    <property type="match status" value="1"/>
</dbReference>
<dbReference type="SMART" id="SM00343">
    <property type="entry name" value="ZnF_C2HC"/>
    <property type="match status" value="1"/>
</dbReference>
<dbReference type="PROSITE" id="PS50888">
    <property type="entry name" value="BHLH"/>
    <property type="match status" value="1"/>
</dbReference>
<feature type="domain" description="CCHC-type" evidence="9">
    <location>
        <begin position="24"/>
        <end position="39"/>
    </location>
</feature>
<keyword evidence="7" id="KW-0863">Zinc-finger</keyword>
<dbReference type="Gene3D" id="4.10.280.10">
    <property type="entry name" value="Helix-loop-helix DNA-binding domain"/>
    <property type="match status" value="1"/>
</dbReference>
<dbReference type="InterPro" id="IPR050283">
    <property type="entry name" value="E-box_TF_Regulators"/>
</dbReference>
<dbReference type="EMBL" id="WJQU01000001">
    <property type="protein sequence ID" value="KAJ6647297.1"/>
    <property type="molecule type" value="Genomic_DNA"/>
</dbReference>
<dbReference type="Gene3D" id="4.10.60.10">
    <property type="entry name" value="Zinc finger, CCHC-type"/>
    <property type="match status" value="1"/>
</dbReference>
<dbReference type="SMART" id="SM00353">
    <property type="entry name" value="HLH"/>
    <property type="match status" value="1"/>
</dbReference>